<feature type="region of interest" description="Disordered" evidence="1">
    <location>
        <begin position="96"/>
        <end position="116"/>
    </location>
</feature>
<keyword evidence="3" id="KW-1185">Reference proteome</keyword>
<evidence type="ECO:0000256" key="1">
    <source>
        <dbReference type="SAM" id="MobiDB-lite"/>
    </source>
</evidence>
<sequence length="225" mass="24546">MAPSSSPALAFFEQHKDLFEYDKFVAVSPSAWTRAVFLDRYRACEAEPLALSSLPAPSFQAEPISLPSFATVRAPVPSPPRRPIGGLDLRAAPSLPAEISPRRPLQQTSPQSRTRASLQLARQIAASLSAADHASAPRASLPALKDLLIDASTRVVLLPPRRLDDAKKIELLLGAARCVGRISTGAPSQLPPSLRHRLDASHRLPQRREQLYALLRGDYERLTTL</sequence>
<name>A0AAD5LUY8_PYTIN</name>
<comment type="caution">
    <text evidence="2">The sequence shown here is derived from an EMBL/GenBank/DDBJ whole genome shotgun (WGS) entry which is preliminary data.</text>
</comment>
<protein>
    <submittedName>
        <fullName evidence="2">Uncharacterized protein</fullName>
    </submittedName>
</protein>
<gene>
    <name evidence="2" type="ORF">P43SY_000963</name>
</gene>
<dbReference type="AlphaFoldDB" id="A0AAD5LUY8"/>
<dbReference type="Proteomes" id="UP001209570">
    <property type="component" value="Unassembled WGS sequence"/>
</dbReference>
<proteinExistence type="predicted"/>
<feature type="compositionally biased region" description="Polar residues" evidence="1">
    <location>
        <begin position="105"/>
        <end position="116"/>
    </location>
</feature>
<evidence type="ECO:0000313" key="2">
    <source>
        <dbReference type="EMBL" id="KAJ0394042.1"/>
    </source>
</evidence>
<accession>A0AAD5LUY8</accession>
<reference evidence="2" key="1">
    <citation type="submission" date="2021-12" db="EMBL/GenBank/DDBJ databases">
        <title>Prjna785345.</title>
        <authorList>
            <person name="Rujirawat T."/>
            <person name="Krajaejun T."/>
        </authorList>
    </citation>
    <scope>NUCLEOTIDE SEQUENCE</scope>
    <source>
        <strain evidence="2">Pi057C3</strain>
    </source>
</reference>
<dbReference type="EMBL" id="JAKCXM010000439">
    <property type="protein sequence ID" value="KAJ0394042.1"/>
    <property type="molecule type" value="Genomic_DNA"/>
</dbReference>
<organism evidence="2 3">
    <name type="scientific">Pythium insidiosum</name>
    <name type="common">Pythiosis disease agent</name>
    <dbReference type="NCBI Taxonomy" id="114742"/>
    <lineage>
        <taxon>Eukaryota</taxon>
        <taxon>Sar</taxon>
        <taxon>Stramenopiles</taxon>
        <taxon>Oomycota</taxon>
        <taxon>Peronosporomycetes</taxon>
        <taxon>Pythiales</taxon>
        <taxon>Pythiaceae</taxon>
        <taxon>Pythium</taxon>
    </lineage>
</organism>
<evidence type="ECO:0000313" key="3">
    <source>
        <dbReference type="Proteomes" id="UP001209570"/>
    </source>
</evidence>